<dbReference type="STRING" id="569.A6V27_04170"/>
<dbReference type="GO" id="GO:0019700">
    <property type="term" value="P:organic phosphonate catabolic process"/>
    <property type="evidence" value="ECO:0007669"/>
    <property type="project" value="InterPro"/>
</dbReference>
<organism evidence="2 3">
    <name type="scientific">Hafnia alvei</name>
    <dbReference type="NCBI Taxonomy" id="569"/>
    <lineage>
        <taxon>Bacteria</taxon>
        <taxon>Pseudomonadati</taxon>
        <taxon>Pseudomonadota</taxon>
        <taxon>Gammaproteobacteria</taxon>
        <taxon>Enterobacterales</taxon>
        <taxon>Hafniaceae</taxon>
        <taxon>Hafnia</taxon>
    </lineage>
</organism>
<dbReference type="GO" id="GO:0103043">
    <property type="term" value="F:phosphoribosyl 1,2-cyclic phosphate phosphodiesterase activity"/>
    <property type="evidence" value="ECO:0007669"/>
    <property type="project" value="UniProtKB-EC"/>
</dbReference>
<sequence length="272" mass="30810">MMSTLTFTFLGTGGAQQVPAFGCQCVVCQRAREQPQYRRKPCSAMLEYHGSRTLIDAGLHDLTEQFTPEQISQFLLTHYHMDHVQGLFPLRWGVGESIPVYGPPDEMGCDDLFKHPGILDFNHTLTAFETIWLQGLSITPLPLNHSKLTFGYLFTTPHHRIAYLTDTAGLPEATADFLCQQPPEIMIIDCSHEPRPSTPKNHSDLNTVIALKQRIGCEKIWLTHISHQFDLWMRENSLPEGIEAARDGLTLTADESDYDCNVDRLEDRDTRV</sequence>
<dbReference type="EMBL" id="FMIQ01000014">
    <property type="protein sequence ID" value="SCM51496.1"/>
    <property type="molecule type" value="Genomic_DNA"/>
</dbReference>
<keyword evidence="2" id="KW-0378">Hydrolase</keyword>
<dbReference type="InterPro" id="IPR001279">
    <property type="entry name" value="Metallo-B-lactamas"/>
</dbReference>
<reference evidence="2 3" key="1">
    <citation type="submission" date="2016-09" db="EMBL/GenBank/DDBJ databases">
        <authorList>
            <person name="Capua I."/>
            <person name="De Benedictis P."/>
            <person name="Joannis T."/>
            <person name="Lombin L.H."/>
            <person name="Cattoli G."/>
        </authorList>
    </citation>
    <scope>NUCLEOTIDE SEQUENCE [LARGE SCALE GENOMIC DNA]</scope>
    <source>
        <strain evidence="2 3">GB001</strain>
    </source>
</reference>
<proteinExistence type="predicted"/>
<accession>A0A1C6YXB0</accession>
<evidence type="ECO:0000259" key="1">
    <source>
        <dbReference type="Pfam" id="PF12706"/>
    </source>
</evidence>
<protein>
    <submittedName>
        <fullName evidence="2">Phosphoribosyl 1,2-cyclic phosphate phosphodiesterase</fullName>
        <ecNumber evidence="2">3.1.4.55</ecNumber>
    </submittedName>
</protein>
<dbReference type="PANTHER" id="PTHR42663:SF6">
    <property type="entry name" value="HYDROLASE C777.06C-RELATED"/>
    <property type="match status" value="1"/>
</dbReference>
<dbReference type="EC" id="3.1.4.55" evidence="2"/>
<feature type="domain" description="Metallo-beta-lactamase" evidence="1">
    <location>
        <begin position="53"/>
        <end position="225"/>
    </location>
</feature>
<dbReference type="InterPro" id="IPR036866">
    <property type="entry name" value="RibonucZ/Hydroxyglut_hydro"/>
</dbReference>
<dbReference type="NCBIfam" id="TIGR03307">
    <property type="entry name" value="PhnP"/>
    <property type="match status" value="1"/>
</dbReference>
<name>A0A1C6YXB0_HAFAL</name>
<dbReference type="Proteomes" id="UP000094844">
    <property type="component" value="Unassembled WGS sequence"/>
</dbReference>
<dbReference type="Gene3D" id="3.60.15.10">
    <property type="entry name" value="Ribonuclease Z/Hydroxyacylglutathione hydrolase-like"/>
    <property type="match status" value="1"/>
</dbReference>
<evidence type="ECO:0000313" key="2">
    <source>
        <dbReference type="EMBL" id="SCM51496.1"/>
    </source>
</evidence>
<dbReference type="SUPFAM" id="SSF56281">
    <property type="entry name" value="Metallo-hydrolase/oxidoreductase"/>
    <property type="match status" value="1"/>
</dbReference>
<dbReference type="InterPro" id="IPR017693">
    <property type="entry name" value="Phosphonate_metab_PhnP"/>
</dbReference>
<gene>
    <name evidence="2" type="primary">phnP</name>
    <name evidence="2" type="ORF">BN1044_00958</name>
</gene>
<evidence type="ECO:0000313" key="3">
    <source>
        <dbReference type="Proteomes" id="UP000094844"/>
    </source>
</evidence>
<dbReference type="AlphaFoldDB" id="A0A1C6YXB0"/>
<dbReference type="CDD" id="cd07736">
    <property type="entry name" value="PhnP-like_MBL-fold"/>
    <property type="match status" value="1"/>
</dbReference>
<dbReference type="Pfam" id="PF12706">
    <property type="entry name" value="Lactamase_B_2"/>
    <property type="match status" value="1"/>
</dbReference>
<dbReference type="InterPro" id="IPR035682">
    <property type="entry name" value="PhnP_MBL"/>
</dbReference>
<dbReference type="PANTHER" id="PTHR42663">
    <property type="entry name" value="HYDROLASE C777.06C-RELATED-RELATED"/>
    <property type="match status" value="1"/>
</dbReference>